<evidence type="ECO:0000313" key="4">
    <source>
        <dbReference type="Proteomes" id="UP000198897"/>
    </source>
</evidence>
<dbReference type="RefSeq" id="WP_089753014.1">
    <property type="nucleotide sequence ID" value="NZ_FOOG01000030.1"/>
</dbReference>
<dbReference type="AlphaFoldDB" id="A0A1I2Q9Z7"/>
<proteinExistence type="predicted"/>
<dbReference type="Pfam" id="PF12867">
    <property type="entry name" value="DinB_2"/>
    <property type="match status" value="1"/>
</dbReference>
<dbReference type="SUPFAM" id="SSF109854">
    <property type="entry name" value="DinB/YfiT-like putative metalloenzymes"/>
    <property type="match status" value="1"/>
</dbReference>
<name>A0A1I2Q9Z7_9BACI</name>
<evidence type="ECO:0000259" key="2">
    <source>
        <dbReference type="Pfam" id="PF12867"/>
    </source>
</evidence>
<reference evidence="4" key="1">
    <citation type="submission" date="2016-10" db="EMBL/GenBank/DDBJ databases">
        <authorList>
            <person name="Varghese N."/>
            <person name="Submissions S."/>
        </authorList>
    </citation>
    <scope>NUCLEOTIDE SEQUENCE [LARGE SCALE GENOMIC DNA]</scope>
    <source>
        <strain evidence="4">FP5</strain>
    </source>
</reference>
<feature type="compositionally biased region" description="Basic and acidic residues" evidence="1">
    <location>
        <begin position="67"/>
        <end position="79"/>
    </location>
</feature>
<dbReference type="OrthoDB" id="5464839at2"/>
<protein>
    <submittedName>
        <fullName evidence="3">DinB superfamily protein</fullName>
    </submittedName>
</protein>
<feature type="region of interest" description="Disordered" evidence="1">
    <location>
        <begin position="61"/>
        <end position="87"/>
    </location>
</feature>
<dbReference type="InterPro" id="IPR034660">
    <property type="entry name" value="DinB/YfiT-like"/>
</dbReference>
<dbReference type="Proteomes" id="UP000198897">
    <property type="component" value="Unassembled WGS sequence"/>
</dbReference>
<dbReference type="InterPro" id="IPR024775">
    <property type="entry name" value="DinB-like"/>
</dbReference>
<dbReference type="Gene3D" id="1.20.120.450">
    <property type="entry name" value="dinb family like domain"/>
    <property type="match status" value="1"/>
</dbReference>
<organism evidence="3 4">
    <name type="scientific">Halobacillus alkaliphilus</name>
    <dbReference type="NCBI Taxonomy" id="396056"/>
    <lineage>
        <taxon>Bacteria</taxon>
        <taxon>Bacillati</taxon>
        <taxon>Bacillota</taxon>
        <taxon>Bacilli</taxon>
        <taxon>Bacillales</taxon>
        <taxon>Bacillaceae</taxon>
        <taxon>Halobacillus</taxon>
    </lineage>
</organism>
<gene>
    <name evidence="3" type="ORF">SAMN05216353_13037</name>
</gene>
<evidence type="ECO:0000313" key="3">
    <source>
        <dbReference type="EMBL" id="SFG25305.1"/>
    </source>
</evidence>
<accession>A0A1I2Q9Z7</accession>
<sequence>MYGIDEKRNELLAFVEEVSDEEARTKPDENSWSILEVLEHLYLMEQMIVHQMNQAIKQGDEQQVNEKPLHKTTNRDYKVEAPQPLKPKGEFNTLEDAKKGLEHTREATYFLVHNKDKETLQNRAFPHPSFGDLNLEQWVEFIGWHELRHLDQMKEAKAHIQ</sequence>
<evidence type="ECO:0000256" key="1">
    <source>
        <dbReference type="SAM" id="MobiDB-lite"/>
    </source>
</evidence>
<keyword evidence="4" id="KW-1185">Reference proteome</keyword>
<dbReference type="EMBL" id="FOOG01000030">
    <property type="protein sequence ID" value="SFG25305.1"/>
    <property type="molecule type" value="Genomic_DNA"/>
</dbReference>
<feature type="domain" description="DinB-like" evidence="2">
    <location>
        <begin position="5"/>
        <end position="153"/>
    </location>
</feature>